<dbReference type="InterPro" id="IPR050086">
    <property type="entry name" value="MetN_ABC_transporter-like"/>
</dbReference>
<dbReference type="InterPro" id="IPR027417">
    <property type="entry name" value="P-loop_NTPase"/>
</dbReference>
<dbReference type="PROSITE" id="PS00211">
    <property type="entry name" value="ABC_TRANSPORTER_1"/>
    <property type="match status" value="1"/>
</dbReference>
<keyword evidence="5" id="KW-1278">Translocase</keyword>
<keyword evidence="2" id="KW-1003">Cell membrane</keyword>
<dbReference type="GO" id="GO:0005524">
    <property type="term" value="F:ATP binding"/>
    <property type="evidence" value="ECO:0007669"/>
    <property type="project" value="UniProtKB-KW"/>
</dbReference>
<dbReference type="Pfam" id="PF00005">
    <property type="entry name" value="ABC_tran"/>
    <property type="match status" value="1"/>
</dbReference>
<name>A0A9D1A1E7_9ACTN</name>
<dbReference type="FunFam" id="3.40.50.300:FF:000032">
    <property type="entry name" value="Export ABC transporter ATP-binding protein"/>
    <property type="match status" value="1"/>
</dbReference>
<evidence type="ECO:0000256" key="1">
    <source>
        <dbReference type="ARBA" id="ARBA00022448"/>
    </source>
</evidence>
<dbReference type="InterPro" id="IPR030679">
    <property type="entry name" value="ABC_ATPase_HisP-typ"/>
</dbReference>
<dbReference type="GO" id="GO:0016887">
    <property type="term" value="F:ATP hydrolysis activity"/>
    <property type="evidence" value="ECO:0007669"/>
    <property type="project" value="InterPro"/>
</dbReference>
<evidence type="ECO:0000256" key="7">
    <source>
        <dbReference type="ARBA" id="ARBA00023136"/>
    </source>
</evidence>
<reference evidence="9" key="2">
    <citation type="journal article" date="2021" name="PeerJ">
        <title>Extensive microbial diversity within the chicken gut microbiome revealed by metagenomics and culture.</title>
        <authorList>
            <person name="Gilroy R."/>
            <person name="Ravi A."/>
            <person name="Getino M."/>
            <person name="Pursley I."/>
            <person name="Horton D.L."/>
            <person name="Alikhan N.F."/>
            <person name="Baker D."/>
            <person name="Gharbi K."/>
            <person name="Hall N."/>
            <person name="Watson M."/>
            <person name="Adriaenssens E.M."/>
            <person name="Foster-Nyarko E."/>
            <person name="Jarju S."/>
            <person name="Secka A."/>
            <person name="Antonio M."/>
            <person name="Oren A."/>
            <person name="Chaudhuri R.R."/>
            <person name="La Ragione R."/>
            <person name="Hildebrand F."/>
            <person name="Pallen M.J."/>
        </authorList>
    </citation>
    <scope>NUCLEOTIDE SEQUENCE</scope>
    <source>
        <strain evidence="9">ChiGjej1B1-2707</strain>
    </source>
</reference>
<dbReference type="PANTHER" id="PTHR43166">
    <property type="entry name" value="AMINO ACID IMPORT ATP-BINDING PROTEIN"/>
    <property type="match status" value="1"/>
</dbReference>
<dbReference type="PIRSF" id="PIRSF039085">
    <property type="entry name" value="ABC_ATPase_HisP"/>
    <property type="match status" value="1"/>
</dbReference>
<evidence type="ECO:0000256" key="4">
    <source>
        <dbReference type="ARBA" id="ARBA00022840"/>
    </source>
</evidence>
<gene>
    <name evidence="9" type="ORF">IAA69_08690</name>
</gene>
<reference evidence="9" key="1">
    <citation type="submission" date="2020-10" db="EMBL/GenBank/DDBJ databases">
        <authorList>
            <person name="Gilroy R."/>
        </authorList>
    </citation>
    <scope>NUCLEOTIDE SEQUENCE</scope>
    <source>
        <strain evidence="9">ChiGjej1B1-2707</strain>
    </source>
</reference>
<evidence type="ECO:0000313" key="9">
    <source>
        <dbReference type="EMBL" id="HIR02319.1"/>
    </source>
</evidence>
<dbReference type="EMBL" id="DVGB01000106">
    <property type="protein sequence ID" value="HIR02319.1"/>
    <property type="molecule type" value="Genomic_DNA"/>
</dbReference>
<evidence type="ECO:0000256" key="2">
    <source>
        <dbReference type="ARBA" id="ARBA00022475"/>
    </source>
</evidence>
<dbReference type="Gene3D" id="3.40.50.300">
    <property type="entry name" value="P-loop containing nucleotide triphosphate hydrolases"/>
    <property type="match status" value="1"/>
</dbReference>
<dbReference type="PROSITE" id="PS50893">
    <property type="entry name" value="ABC_TRANSPORTER_2"/>
    <property type="match status" value="1"/>
</dbReference>
<dbReference type="InterPro" id="IPR041701">
    <property type="entry name" value="MetN_ABC"/>
</dbReference>
<dbReference type="InterPro" id="IPR017871">
    <property type="entry name" value="ABC_transporter-like_CS"/>
</dbReference>
<accession>A0A9D1A1E7</accession>
<dbReference type="GO" id="GO:0098796">
    <property type="term" value="C:membrane protein complex"/>
    <property type="evidence" value="ECO:0007669"/>
    <property type="project" value="UniProtKB-ARBA"/>
</dbReference>
<dbReference type="CDD" id="cd03258">
    <property type="entry name" value="ABC_MetN_methionine_transporter"/>
    <property type="match status" value="1"/>
</dbReference>
<keyword evidence="3" id="KW-0547">Nucleotide-binding</keyword>
<dbReference type="GO" id="GO:0015424">
    <property type="term" value="F:ABC-type amino acid transporter activity"/>
    <property type="evidence" value="ECO:0007669"/>
    <property type="project" value="InterPro"/>
</dbReference>
<keyword evidence="1" id="KW-0813">Transport</keyword>
<evidence type="ECO:0000313" key="10">
    <source>
        <dbReference type="Proteomes" id="UP000824261"/>
    </source>
</evidence>
<keyword evidence="7" id="KW-0472">Membrane</keyword>
<feature type="domain" description="ABC transporter" evidence="8">
    <location>
        <begin position="2"/>
        <end position="241"/>
    </location>
</feature>
<dbReference type="AlphaFoldDB" id="A0A9D1A1E7"/>
<keyword evidence="4 9" id="KW-0067">ATP-binding</keyword>
<sequence>MIEIQNLTKTFGEGQGAHAALRDINLTIEDGDVFGIIGQSGAGKSTLVRCINLLERPTGGRIVIDGQDVTSFKGKQLLELRSSIGMIFQNFSLFQQRTVLRNVTFPLELRHEKKAKAEARALELLELVGLAGKARNYPSQLSGGQQQRVAIARALANDPKVMLCDEATSALDTRTTAQVLDLLRNINREMGVTMVVITHSLAVAEQICNKVAVIDEGRVVEVGETRQVLKSPQSPVTRELIGMNFTSVDGGSAQPSACADEMRQGVTAVMVEEAVSTVSFVESTNIPASGPVNEPEGVR</sequence>
<dbReference type="SMART" id="SM00382">
    <property type="entry name" value="AAA"/>
    <property type="match status" value="1"/>
</dbReference>
<protein>
    <submittedName>
        <fullName evidence="9">ATP-binding cassette domain-containing protein</fullName>
    </submittedName>
</protein>
<dbReference type="InterPro" id="IPR003439">
    <property type="entry name" value="ABC_transporter-like_ATP-bd"/>
</dbReference>
<organism evidence="9 10">
    <name type="scientific">Candidatus Aveggerthella stercoripullorum</name>
    <dbReference type="NCBI Taxonomy" id="2840688"/>
    <lineage>
        <taxon>Bacteria</taxon>
        <taxon>Bacillati</taxon>
        <taxon>Actinomycetota</taxon>
        <taxon>Coriobacteriia</taxon>
        <taxon>Eggerthellales</taxon>
        <taxon>Eggerthellaceae</taxon>
        <taxon>Eggerthellaceae incertae sedis</taxon>
        <taxon>Candidatus Aveggerthella</taxon>
    </lineage>
</organism>
<evidence type="ECO:0000256" key="3">
    <source>
        <dbReference type="ARBA" id="ARBA00022741"/>
    </source>
</evidence>
<dbReference type="Proteomes" id="UP000824261">
    <property type="component" value="Unassembled WGS sequence"/>
</dbReference>
<dbReference type="PANTHER" id="PTHR43166:SF30">
    <property type="entry name" value="METHIONINE IMPORT ATP-BINDING PROTEIN METN"/>
    <property type="match status" value="1"/>
</dbReference>
<comment type="caution">
    <text evidence="9">The sequence shown here is derived from an EMBL/GenBank/DDBJ whole genome shotgun (WGS) entry which is preliminary data.</text>
</comment>
<dbReference type="InterPro" id="IPR003593">
    <property type="entry name" value="AAA+_ATPase"/>
</dbReference>
<evidence type="ECO:0000259" key="8">
    <source>
        <dbReference type="PROSITE" id="PS50893"/>
    </source>
</evidence>
<evidence type="ECO:0000256" key="6">
    <source>
        <dbReference type="ARBA" id="ARBA00022970"/>
    </source>
</evidence>
<keyword evidence="6" id="KW-0029">Amino-acid transport</keyword>
<proteinExistence type="predicted"/>
<evidence type="ECO:0000256" key="5">
    <source>
        <dbReference type="ARBA" id="ARBA00022967"/>
    </source>
</evidence>
<dbReference type="SUPFAM" id="SSF52540">
    <property type="entry name" value="P-loop containing nucleoside triphosphate hydrolases"/>
    <property type="match status" value="1"/>
</dbReference>